<reference evidence="5 8" key="2">
    <citation type="submission" date="2018-01" db="EMBL/GenBank/DDBJ databases">
        <title>Complete genome sequence of Caulobacter flavus RHGG3.</title>
        <authorList>
            <person name="Yang E."/>
        </authorList>
    </citation>
    <scope>NUCLEOTIDE SEQUENCE [LARGE SCALE GENOMIC DNA]</scope>
    <source>
        <strain evidence="5 8">RHGG3</strain>
    </source>
</reference>
<dbReference type="InterPro" id="IPR017853">
    <property type="entry name" value="GH"/>
</dbReference>
<dbReference type="RefSeq" id="WP_101715799.1">
    <property type="nucleotide sequence ID" value="NZ_CP026100.1"/>
</dbReference>
<keyword evidence="3 4" id="KW-0326">Glycosidase</keyword>
<dbReference type="PANTHER" id="PTHR34983:SF2">
    <property type="entry name" value="ENDO-BETA-1,4-GALACTANASE"/>
    <property type="match status" value="1"/>
</dbReference>
<dbReference type="Gene3D" id="3.20.20.80">
    <property type="entry name" value="Glycosidases"/>
    <property type="match status" value="1"/>
</dbReference>
<dbReference type="PANTHER" id="PTHR34983">
    <property type="entry name" value="ARABINOGALACTAN ENDO-BETA-1,4-GALACTANASE A"/>
    <property type="match status" value="1"/>
</dbReference>
<organism evidence="6 7">
    <name type="scientific">Caulobacter flavus</name>
    <dbReference type="NCBI Taxonomy" id="1679497"/>
    <lineage>
        <taxon>Bacteria</taxon>
        <taxon>Pseudomonadati</taxon>
        <taxon>Pseudomonadota</taxon>
        <taxon>Alphaproteobacteria</taxon>
        <taxon>Caulobacterales</taxon>
        <taxon>Caulobacteraceae</taxon>
        <taxon>Caulobacter</taxon>
    </lineage>
</organism>
<dbReference type="Pfam" id="PF07745">
    <property type="entry name" value="Glyco_hydro_53"/>
    <property type="match status" value="1"/>
</dbReference>
<name>A0A2N5CKT6_9CAUL</name>
<feature type="signal peptide" evidence="4">
    <location>
        <begin position="1"/>
        <end position="24"/>
    </location>
</feature>
<dbReference type="Proteomes" id="UP000234483">
    <property type="component" value="Unassembled WGS sequence"/>
</dbReference>
<comment type="catalytic activity">
    <reaction evidence="4">
        <text>The enzyme specifically hydrolyzes (1-&gt;4)-beta-D-galactosidic linkages in type I arabinogalactans.</text>
        <dbReference type="EC" id="3.2.1.89"/>
    </reaction>
</comment>
<gene>
    <name evidence="5" type="ORF">C1707_13530</name>
    <name evidence="6" type="ORF">CFHF_25870</name>
</gene>
<dbReference type="Proteomes" id="UP000281192">
    <property type="component" value="Chromosome"/>
</dbReference>
<keyword evidence="4" id="KW-0732">Signal</keyword>
<dbReference type="AlphaFoldDB" id="A0A2N5CKT6"/>
<comment type="similarity">
    <text evidence="1 4">Belongs to the glycosyl hydrolase 53 family.</text>
</comment>
<evidence type="ECO:0000256" key="2">
    <source>
        <dbReference type="ARBA" id="ARBA00022801"/>
    </source>
</evidence>
<protein>
    <recommendedName>
        <fullName evidence="4">Arabinogalactan endo-beta-1,4-galactanase</fullName>
        <ecNumber evidence="4">3.2.1.89</ecNumber>
    </recommendedName>
</protein>
<dbReference type="OrthoDB" id="9768786at2"/>
<dbReference type="EMBL" id="PJRQ01000054">
    <property type="protein sequence ID" value="PLR06161.1"/>
    <property type="molecule type" value="Genomic_DNA"/>
</dbReference>
<dbReference type="GO" id="GO:0045490">
    <property type="term" value="P:pectin catabolic process"/>
    <property type="evidence" value="ECO:0007669"/>
    <property type="project" value="TreeGrafter"/>
</dbReference>
<dbReference type="EMBL" id="CP026100">
    <property type="protein sequence ID" value="AYV47198.1"/>
    <property type="molecule type" value="Genomic_DNA"/>
</dbReference>
<evidence type="ECO:0000256" key="1">
    <source>
        <dbReference type="ARBA" id="ARBA00010687"/>
    </source>
</evidence>
<sequence>MSGHLRKLGLGLIASLMASTAAVAAEPAKGPKTYLGVDISYANEMDDCGAVYRSGDKTVEQYQFFKDAGSNIARIRLWNDPQWTNYSNIADVTKSIKRAKAAGLQVLLDFHYSDDWADGDKQLAPKAWEKLSTPDQAKALYAFTYDTLTKLDAQGLMPDLVQVGNETNGEIVSSLAKAKDPINWERNALLFNAGIKAVRDAGAKGSKNPRVMLHIAQPDTVEDWFAAAAKAGVTDYDMIGISYYSKWSKRSMAQLGESINRLRHTYAADVVVVETSYPFTTEGADSSPNLLGEDSLIAGYPATQEGQKKYLIDLTQLVFASGGTGVFYWEPAWVSTKCKTRWGTGSNWENSTLFDFKGQPVEGIKWLSTTYAMPVETTFRVAAGDKASAFIDGDFLGGAGPRPMVREGSDFVYRTRLMPGASVTVATAPTAAAVEAASAVTATISAKPSAVRLPAQP</sequence>
<evidence type="ECO:0000256" key="4">
    <source>
        <dbReference type="RuleBase" id="RU361192"/>
    </source>
</evidence>
<dbReference type="GO" id="GO:0015926">
    <property type="term" value="F:glucosidase activity"/>
    <property type="evidence" value="ECO:0007669"/>
    <property type="project" value="InterPro"/>
</dbReference>
<proteinExistence type="inferred from homology"/>
<evidence type="ECO:0000256" key="3">
    <source>
        <dbReference type="ARBA" id="ARBA00023295"/>
    </source>
</evidence>
<evidence type="ECO:0000313" key="7">
    <source>
        <dbReference type="Proteomes" id="UP000234483"/>
    </source>
</evidence>
<reference evidence="6 7" key="1">
    <citation type="submission" date="2017-12" db="EMBL/GenBank/DDBJ databases">
        <title>The genome sequence of Caulobacter flavus CGMCC1 15093.</title>
        <authorList>
            <person name="Gao J."/>
            <person name="Mao X."/>
            <person name="Sun J."/>
        </authorList>
    </citation>
    <scope>NUCLEOTIDE SEQUENCE [LARGE SCALE GENOMIC DNA]</scope>
    <source>
        <strain evidence="6 7">CGMCC1 15093</strain>
    </source>
</reference>
<accession>A0A2N5CKT6</accession>
<feature type="chain" id="PRO_5041746291" description="Arabinogalactan endo-beta-1,4-galactanase" evidence="4">
    <location>
        <begin position="25"/>
        <end position="457"/>
    </location>
</feature>
<dbReference type="SUPFAM" id="SSF51445">
    <property type="entry name" value="(Trans)glycosidases"/>
    <property type="match status" value="1"/>
</dbReference>
<dbReference type="EC" id="3.2.1.89" evidence="4"/>
<dbReference type="KEGG" id="cfh:C1707_13530"/>
<evidence type="ECO:0000313" key="6">
    <source>
        <dbReference type="EMBL" id="PLR06161.1"/>
    </source>
</evidence>
<keyword evidence="2 4" id="KW-0378">Hydrolase</keyword>
<dbReference type="InterPro" id="IPR011683">
    <property type="entry name" value="Glyco_hydro_53"/>
</dbReference>
<dbReference type="GO" id="GO:0031218">
    <property type="term" value="F:arabinogalactan endo-1,4-beta-galactosidase activity"/>
    <property type="evidence" value="ECO:0007669"/>
    <property type="project" value="UniProtKB-EC"/>
</dbReference>
<evidence type="ECO:0000313" key="5">
    <source>
        <dbReference type="EMBL" id="AYV47198.1"/>
    </source>
</evidence>
<evidence type="ECO:0000313" key="8">
    <source>
        <dbReference type="Proteomes" id="UP000281192"/>
    </source>
</evidence>
<keyword evidence="8" id="KW-1185">Reference proteome</keyword>